<dbReference type="InterPro" id="IPR054254">
    <property type="entry name" value="DUF6985"/>
</dbReference>
<dbReference type="eggNOG" id="ENOG5032SZU">
    <property type="taxonomic scope" value="Bacteria"/>
</dbReference>
<accession>A0A0A2WLC2</accession>
<keyword evidence="3" id="KW-1185">Reference proteome</keyword>
<evidence type="ECO:0000259" key="1">
    <source>
        <dbReference type="Pfam" id="PF22481"/>
    </source>
</evidence>
<organism evidence="2 3">
    <name type="scientific">Lysobacter dokdonensis DS-58</name>
    <dbReference type="NCBI Taxonomy" id="1300345"/>
    <lineage>
        <taxon>Bacteria</taxon>
        <taxon>Pseudomonadati</taxon>
        <taxon>Pseudomonadota</taxon>
        <taxon>Gammaproteobacteria</taxon>
        <taxon>Lysobacterales</taxon>
        <taxon>Lysobacteraceae</taxon>
        <taxon>Noviluteimonas</taxon>
    </lineage>
</organism>
<dbReference type="AlphaFoldDB" id="A0A0A2WLC2"/>
<dbReference type="Proteomes" id="UP000030518">
    <property type="component" value="Unassembled WGS sequence"/>
</dbReference>
<reference evidence="2 3" key="1">
    <citation type="submission" date="2014-09" db="EMBL/GenBank/DDBJ databases">
        <title>Genome sequences of Lysobacter dokdonensis DS-58.</title>
        <authorList>
            <person name="Kim J.F."/>
            <person name="Kwak M.-J."/>
        </authorList>
    </citation>
    <scope>NUCLEOTIDE SEQUENCE [LARGE SCALE GENOMIC DNA]</scope>
    <source>
        <strain evidence="2 3">DS-58</strain>
    </source>
</reference>
<dbReference type="STRING" id="1300345.LF41_1125"/>
<dbReference type="EMBL" id="JRKJ01000002">
    <property type="protein sequence ID" value="KGQ20588.1"/>
    <property type="molecule type" value="Genomic_DNA"/>
</dbReference>
<feature type="domain" description="DUF6985" evidence="1">
    <location>
        <begin position="19"/>
        <end position="167"/>
    </location>
</feature>
<comment type="caution">
    <text evidence="2">The sequence shown here is derived from an EMBL/GenBank/DDBJ whole genome shotgun (WGS) entry which is preliminary data.</text>
</comment>
<name>A0A0A2WLC2_9GAMM</name>
<dbReference type="RefSeq" id="WP_036165098.1">
    <property type="nucleotide sequence ID" value="NZ_JRKJ01000002.1"/>
</dbReference>
<dbReference type="OrthoDB" id="6028394at2"/>
<evidence type="ECO:0000313" key="2">
    <source>
        <dbReference type="EMBL" id="KGQ20588.1"/>
    </source>
</evidence>
<evidence type="ECO:0000313" key="3">
    <source>
        <dbReference type="Proteomes" id="UP000030518"/>
    </source>
</evidence>
<proteinExistence type="predicted"/>
<dbReference type="PATRIC" id="fig|1300345.3.peg.445"/>
<protein>
    <recommendedName>
        <fullName evidence="1">DUF6985 domain-containing protein</fullName>
    </recommendedName>
</protein>
<gene>
    <name evidence="2" type="ORF">LF41_1125</name>
</gene>
<sequence>MFRIFKKRGGRLQIPGLGAVVKDERFGWYYSDPLPLALLNGQLCRIGLEDYDEDEAPHQFHETIANLLTAPFSVLRAAEQHVFQYYLDVNDNWDPSDAEYVSIASPSEVWQHIGLDAEPMVTRRAYGDRGIYVSLECSCAWEPEHGLQIVLKDGNVVNKVGPYDGHLTNSDAYADAAFENVIYLAH</sequence>
<dbReference type="Pfam" id="PF22481">
    <property type="entry name" value="DUF6985"/>
    <property type="match status" value="1"/>
</dbReference>